<dbReference type="SUPFAM" id="SSF54695">
    <property type="entry name" value="POZ domain"/>
    <property type="match status" value="1"/>
</dbReference>
<evidence type="ECO:0000313" key="4">
    <source>
        <dbReference type="Proteomes" id="UP001633002"/>
    </source>
</evidence>
<dbReference type="PROSITE" id="PS50097">
    <property type="entry name" value="BTB"/>
    <property type="match status" value="1"/>
</dbReference>
<organism evidence="3 4">
    <name type="scientific">Riccia sorocarpa</name>
    <dbReference type="NCBI Taxonomy" id="122646"/>
    <lineage>
        <taxon>Eukaryota</taxon>
        <taxon>Viridiplantae</taxon>
        <taxon>Streptophyta</taxon>
        <taxon>Embryophyta</taxon>
        <taxon>Marchantiophyta</taxon>
        <taxon>Marchantiopsida</taxon>
        <taxon>Marchantiidae</taxon>
        <taxon>Marchantiales</taxon>
        <taxon>Ricciaceae</taxon>
        <taxon>Riccia</taxon>
    </lineage>
</organism>
<dbReference type="SMART" id="SM00225">
    <property type="entry name" value="BTB"/>
    <property type="match status" value="1"/>
</dbReference>
<dbReference type="Pfam" id="PF00651">
    <property type="entry name" value="BTB"/>
    <property type="match status" value="1"/>
</dbReference>
<evidence type="ECO:0000256" key="1">
    <source>
        <dbReference type="ARBA" id="ARBA00004906"/>
    </source>
</evidence>
<accession>A0ABD3HJM1</accession>
<keyword evidence="4" id="KW-1185">Reference proteome</keyword>
<dbReference type="PANTHER" id="PTHR46965">
    <property type="entry name" value="BTB/POZ DOMAIN-CONTAINING PROTEIN 19"/>
    <property type="match status" value="1"/>
</dbReference>
<dbReference type="CDD" id="cd18186">
    <property type="entry name" value="BTB_POZ_ZBTB_KLHL-like"/>
    <property type="match status" value="1"/>
</dbReference>
<comment type="caution">
    <text evidence="3">The sequence shown here is derived from an EMBL/GenBank/DDBJ whole genome shotgun (WGS) entry which is preliminary data.</text>
</comment>
<proteinExistence type="predicted"/>
<evidence type="ECO:0000259" key="2">
    <source>
        <dbReference type="PROSITE" id="PS50097"/>
    </source>
</evidence>
<gene>
    <name evidence="3" type="ORF">R1sor_015893</name>
</gene>
<evidence type="ECO:0000313" key="3">
    <source>
        <dbReference type="EMBL" id="KAL3689584.1"/>
    </source>
</evidence>
<reference evidence="3 4" key="1">
    <citation type="submission" date="2024-09" db="EMBL/GenBank/DDBJ databases">
        <title>Chromosome-scale assembly of Riccia sorocarpa.</title>
        <authorList>
            <person name="Paukszto L."/>
        </authorList>
    </citation>
    <scope>NUCLEOTIDE SEQUENCE [LARGE SCALE GENOMIC DNA]</scope>
    <source>
        <strain evidence="3">LP-2024</strain>
        <tissue evidence="3">Aerial parts of the thallus</tissue>
    </source>
</reference>
<feature type="domain" description="BTB" evidence="2">
    <location>
        <begin position="36"/>
        <end position="106"/>
    </location>
</feature>
<dbReference type="InterPro" id="IPR000210">
    <property type="entry name" value="BTB/POZ_dom"/>
</dbReference>
<name>A0ABD3HJM1_9MARC</name>
<dbReference type="Proteomes" id="UP001633002">
    <property type="component" value="Unassembled WGS sequence"/>
</dbReference>
<dbReference type="AlphaFoldDB" id="A0ABD3HJM1"/>
<protein>
    <recommendedName>
        <fullName evidence="2">BTB domain-containing protein</fullName>
    </recommendedName>
</protein>
<sequence length="624" mass="70928">MIDIVSLMTSGDTGCPGILSNVDTYLRQMVNDSELSDVTFVCQDGIHVHGCRILLAERCSFFKGLLFGSVVEFEGKKTIVHLPTVSSPVLILVMKFLYTNKLLPEDLYPPSNSTPRVDGGGRCFSLDWEFLLKVISTARLLVLDGLERLVIEKLRSDVPHGRGLTEDVLVRVARGFSLLSEYASIWTESSKGEGKSIKEIHSSMVDILATHDLSVATLSHLSEAVFRSYLAETQGRRYYTRGLLLDEYSRLREVLTWCATTGGVDTSLNSLCLPSPEVAMDYIEWSRENASRSDFKRAEFNFSRDRRDFLQRIKKESLKVVLPFTNFTLIHPELLSSVVEPILSHIIEIMEPKELAKILCDQAHKAVKQLRDNTVSIEAKLPNPWHVVGDADVMEVMPEDEYSFSFTTRREVATPFTVSAVAGLQISGSFPRTWHQAYKHQWEIIVTPRGSWEQRSMANFEIGFIFRHPGESFRQGLTKSLSLDSRSSGIRIGNDLKTAQVYVRGGQMHQWKLRQDNQFQWTIPLRVSLESWAISNFVTCKLYYEGDMTILMTFNMDEKLIVYPAVYFKNRGPFKPHDDQLTVKVKYLEGQDYEAASGSERERSPFDHDLRIIRTAPSYKASQS</sequence>
<dbReference type="EMBL" id="JBJQOH010000004">
    <property type="protein sequence ID" value="KAL3689584.1"/>
    <property type="molecule type" value="Genomic_DNA"/>
</dbReference>
<dbReference type="Gene3D" id="3.30.710.10">
    <property type="entry name" value="Potassium Channel Kv1.1, Chain A"/>
    <property type="match status" value="1"/>
</dbReference>
<dbReference type="InterPro" id="IPR011333">
    <property type="entry name" value="SKP1/BTB/POZ_sf"/>
</dbReference>
<dbReference type="InterPro" id="IPR042846">
    <property type="entry name" value="BTBD19"/>
</dbReference>
<dbReference type="PANTHER" id="PTHR46965:SF1">
    <property type="entry name" value="BTB_POZ DOMAIN-CONTAINING PROTEIN 19"/>
    <property type="match status" value="1"/>
</dbReference>
<comment type="pathway">
    <text evidence="1">Protein modification; protein ubiquitination.</text>
</comment>